<name>A0A4S1CDG1_9BACT</name>
<dbReference type="EMBL" id="SRSC01000003">
    <property type="protein sequence ID" value="TGU71457.1"/>
    <property type="molecule type" value="Genomic_DNA"/>
</dbReference>
<dbReference type="Proteomes" id="UP000306416">
    <property type="component" value="Unassembled WGS sequence"/>
</dbReference>
<dbReference type="InterPro" id="IPR010718">
    <property type="entry name" value="DUF1294"/>
</dbReference>
<dbReference type="AlphaFoldDB" id="A0A4S1CDG1"/>
<protein>
    <submittedName>
        <fullName evidence="2">DUF1294 domain-containing protein</fullName>
    </submittedName>
</protein>
<dbReference type="RefSeq" id="WP_135871072.1">
    <property type="nucleotide sequence ID" value="NZ_SRSC01000003.1"/>
</dbReference>
<keyword evidence="1" id="KW-1133">Transmembrane helix</keyword>
<evidence type="ECO:0000256" key="1">
    <source>
        <dbReference type="SAM" id="Phobius"/>
    </source>
</evidence>
<feature type="transmembrane region" description="Helical" evidence="1">
    <location>
        <begin position="37"/>
        <end position="55"/>
    </location>
</feature>
<accession>A0A4S1CDG1</accession>
<reference evidence="2 3" key="1">
    <citation type="submission" date="2019-04" db="EMBL/GenBank/DDBJ databases">
        <title>Geobacter oryzae sp. nov., ferric-reducing bacteria isolated from paddy soil.</title>
        <authorList>
            <person name="Xu Z."/>
            <person name="Masuda Y."/>
            <person name="Itoh H."/>
            <person name="Senoo K."/>
        </authorList>
    </citation>
    <scope>NUCLEOTIDE SEQUENCE [LARGE SCALE GENOMIC DNA]</scope>
    <source>
        <strain evidence="2 3">Red111</strain>
    </source>
</reference>
<proteinExistence type="predicted"/>
<organism evidence="2 3">
    <name type="scientific">Geomonas terrae</name>
    <dbReference type="NCBI Taxonomy" id="2562681"/>
    <lineage>
        <taxon>Bacteria</taxon>
        <taxon>Pseudomonadati</taxon>
        <taxon>Thermodesulfobacteriota</taxon>
        <taxon>Desulfuromonadia</taxon>
        <taxon>Geobacterales</taxon>
        <taxon>Geobacteraceae</taxon>
        <taxon>Geomonas</taxon>
    </lineage>
</organism>
<dbReference type="Pfam" id="PF06961">
    <property type="entry name" value="DUF1294"/>
    <property type="match status" value="1"/>
</dbReference>
<evidence type="ECO:0000313" key="3">
    <source>
        <dbReference type="Proteomes" id="UP000306416"/>
    </source>
</evidence>
<comment type="caution">
    <text evidence="2">The sequence shown here is derived from an EMBL/GenBank/DDBJ whole genome shotgun (WGS) entry which is preliminary data.</text>
</comment>
<keyword evidence="1" id="KW-0812">Transmembrane</keyword>
<keyword evidence="1" id="KW-0472">Membrane</keyword>
<keyword evidence="3" id="KW-1185">Reference proteome</keyword>
<sequence>MGNADPRGGRRPRSVLFPFAFLLFTFVLVRLDLIPFSILYCYSAVSLTTFLVYAVDKHAARGNRRRISERTLHLASLFGGWPGAALAQRVLHHKSQKAPFLRLYRLTVLVNCACLALLGVLWGTWRLP</sequence>
<feature type="transmembrane region" description="Helical" evidence="1">
    <location>
        <begin position="12"/>
        <end position="31"/>
    </location>
</feature>
<gene>
    <name evidence="2" type="ORF">E4633_14140</name>
</gene>
<evidence type="ECO:0000313" key="2">
    <source>
        <dbReference type="EMBL" id="TGU71457.1"/>
    </source>
</evidence>
<feature type="transmembrane region" description="Helical" evidence="1">
    <location>
        <begin position="103"/>
        <end position="125"/>
    </location>
</feature>